<comment type="caution">
    <text evidence="2">The sequence shown here is derived from an EMBL/GenBank/DDBJ whole genome shotgun (WGS) entry which is preliminary data.</text>
</comment>
<dbReference type="Proteomes" id="UP001430193">
    <property type="component" value="Unassembled WGS sequence"/>
</dbReference>
<dbReference type="RefSeq" id="WP_204631198.1">
    <property type="nucleotide sequence ID" value="NZ_BSOC01000003.1"/>
</dbReference>
<proteinExistence type="predicted"/>
<evidence type="ECO:0000313" key="2">
    <source>
        <dbReference type="EMBL" id="MBM7129580.1"/>
    </source>
</evidence>
<evidence type="ECO:0008006" key="4">
    <source>
        <dbReference type="Google" id="ProtNLM"/>
    </source>
</evidence>
<sequence>MTSMDHTAASRHLVPIEPKSKSASSVDDARRAERAERERRQSYASQRAGTALAVAVIEGLLKAHRISKYAGDTGKRTNLLPLNPVQQIGLETAIDLLHLHVDTLSHEGGG</sequence>
<name>A0ABS2KFC4_9GAMM</name>
<dbReference type="EMBL" id="JADIKF010000038">
    <property type="protein sequence ID" value="MBM7129580.1"/>
    <property type="molecule type" value="Genomic_DNA"/>
</dbReference>
<feature type="compositionally biased region" description="Basic and acidic residues" evidence="1">
    <location>
        <begin position="27"/>
        <end position="41"/>
    </location>
</feature>
<organism evidence="2 3">
    <name type="scientific">Dyella mobilis</name>
    <dbReference type="NCBI Taxonomy" id="1849582"/>
    <lineage>
        <taxon>Bacteria</taxon>
        <taxon>Pseudomonadati</taxon>
        <taxon>Pseudomonadota</taxon>
        <taxon>Gammaproteobacteria</taxon>
        <taxon>Lysobacterales</taxon>
        <taxon>Rhodanobacteraceae</taxon>
        <taxon>Dyella</taxon>
    </lineage>
</organism>
<gene>
    <name evidence="2" type="ORF">ISS99_08590</name>
</gene>
<evidence type="ECO:0000256" key="1">
    <source>
        <dbReference type="SAM" id="MobiDB-lite"/>
    </source>
</evidence>
<reference evidence="2" key="1">
    <citation type="submission" date="2020-10" db="EMBL/GenBank/DDBJ databases">
        <title>Phylogeny of dyella-like bacteria.</title>
        <authorList>
            <person name="Fu J."/>
        </authorList>
    </citation>
    <scope>NUCLEOTIDE SEQUENCE</scope>
    <source>
        <strain evidence="2">DHON07</strain>
    </source>
</reference>
<evidence type="ECO:0000313" key="3">
    <source>
        <dbReference type="Proteomes" id="UP001430193"/>
    </source>
</evidence>
<accession>A0ABS2KFC4</accession>
<protein>
    <recommendedName>
        <fullName evidence="4">DUF2384 domain-containing protein</fullName>
    </recommendedName>
</protein>
<feature type="region of interest" description="Disordered" evidence="1">
    <location>
        <begin position="1"/>
        <end position="48"/>
    </location>
</feature>
<keyword evidence="3" id="KW-1185">Reference proteome</keyword>